<dbReference type="CDD" id="cd00609">
    <property type="entry name" value="AAT_like"/>
    <property type="match status" value="1"/>
</dbReference>
<accession>A0ABY2XKW1</accession>
<dbReference type="EMBL" id="VCQT01000035">
    <property type="protein sequence ID" value="TMW12319.1"/>
    <property type="molecule type" value="Genomic_DNA"/>
</dbReference>
<keyword evidence="7" id="KW-0808">Transferase</keyword>
<organism evidence="7 8">
    <name type="scientific">Alloalcanivorax gelatiniphagus</name>
    <dbReference type="NCBI Taxonomy" id="1194167"/>
    <lineage>
        <taxon>Bacteria</taxon>
        <taxon>Pseudomonadati</taxon>
        <taxon>Pseudomonadota</taxon>
        <taxon>Gammaproteobacteria</taxon>
        <taxon>Oceanospirillales</taxon>
        <taxon>Alcanivoracaceae</taxon>
        <taxon>Alloalcanivorax</taxon>
    </lineage>
</organism>
<dbReference type="Gene3D" id="1.10.10.10">
    <property type="entry name" value="Winged helix-like DNA-binding domain superfamily/Winged helix DNA-binding domain"/>
    <property type="match status" value="1"/>
</dbReference>
<keyword evidence="4" id="KW-0238">DNA-binding</keyword>
<dbReference type="InterPro" id="IPR015421">
    <property type="entry name" value="PyrdxlP-dep_Trfase_major"/>
</dbReference>
<dbReference type="CDD" id="cd07377">
    <property type="entry name" value="WHTH_GntR"/>
    <property type="match status" value="1"/>
</dbReference>
<name>A0ABY2XKW1_9GAMM</name>
<dbReference type="SUPFAM" id="SSF53383">
    <property type="entry name" value="PLP-dependent transferases"/>
    <property type="match status" value="1"/>
</dbReference>
<evidence type="ECO:0000256" key="2">
    <source>
        <dbReference type="ARBA" id="ARBA00022898"/>
    </source>
</evidence>
<dbReference type="Pfam" id="PF00155">
    <property type="entry name" value="Aminotran_1_2"/>
    <property type="match status" value="1"/>
</dbReference>
<proteinExistence type="inferred from homology"/>
<keyword evidence="3" id="KW-0805">Transcription regulation</keyword>
<feature type="domain" description="HTH gntR-type" evidence="6">
    <location>
        <begin position="11"/>
        <end position="79"/>
    </location>
</feature>
<sequence>MQIHLSLDGAGGLGQRLYEALRRALLDGQVAPGERLPPSRVLAAELGLSRRLVVEAYERLAAEGFLGATTGRGTFVLRVPPPPQQTLRQAGPGPGAHWRSPPAWAGRLAPGRHNFPGGVTDRALLPWAAWRRAMMAALRETSRDIGFYGDPQGEASLRLAIARYLGYSRGLACDGDALLITQGAQQGLDLLARVRVAPGDTVAMEEPGYPPARAVFEARGARVVPVPVDQQGLCVDELPASASLVYVTPSHQFPLGMPMSLERRLALLAFARRHDALVVEDDYDGEFRFQGRPLDALKSLDRDGRVAYLGSFSKVLHADLRLGYLLMPPGLATALTRARAFNDGYPPLVTQRALARLMIGGDFARHLRRMQRLYAARRTRLEKALAEYPRLWTPLPQVAGIHMALRFTAPVPDLAARLDAADVRANPLAPFHAGDPGLDGLLLGFGVIDGDAIDRGVAALAEVVGGAAAPR</sequence>
<keyword evidence="5" id="KW-0804">Transcription</keyword>
<dbReference type="SMART" id="SM00345">
    <property type="entry name" value="HTH_GNTR"/>
    <property type="match status" value="1"/>
</dbReference>
<evidence type="ECO:0000256" key="4">
    <source>
        <dbReference type="ARBA" id="ARBA00023125"/>
    </source>
</evidence>
<comment type="caution">
    <text evidence="7">The sequence shown here is derived from an EMBL/GenBank/DDBJ whole genome shotgun (WGS) entry which is preliminary data.</text>
</comment>
<reference evidence="7 8" key="1">
    <citation type="submission" date="2019-05" db="EMBL/GenBank/DDBJ databases">
        <title>Genome of Alcanivorax gelatiniphagus, an oil degrading marine bacteria.</title>
        <authorList>
            <person name="Kwon K.K."/>
        </authorList>
    </citation>
    <scope>NUCLEOTIDE SEQUENCE [LARGE SCALE GENOMIC DNA]</scope>
    <source>
        <strain evidence="7 8">MEBiC 08158</strain>
    </source>
</reference>
<dbReference type="Proteomes" id="UP000739180">
    <property type="component" value="Unassembled WGS sequence"/>
</dbReference>
<evidence type="ECO:0000313" key="8">
    <source>
        <dbReference type="Proteomes" id="UP000739180"/>
    </source>
</evidence>
<dbReference type="PANTHER" id="PTHR46577:SF1">
    <property type="entry name" value="HTH-TYPE TRANSCRIPTIONAL REGULATORY PROTEIN GABR"/>
    <property type="match status" value="1"/>
</dbReference>
<protein>
    <submittedName>
        <fullName evidence="7">PLP-dependent aminotransferase family protein</fullName>
    </submittedName>
</protein>
<dbReference type="InterPro" id="IPR015424">
    <property type="entry name" value="PyrdxlP-dep_Trfase"/>
</dbReference>
<comment type="similarity">
    <text evidence="1">In the C-terminal section; belongs to the class-I pyridoxal-phosphate-dependent aminotransferase family.</text>
</comment>
<keyword evidence="2" id="KW-0663">Pyridoxal phosphate</keyword>
<dbReference type="PROSITE" id="PS50949">
    <property type="entry name" value="HTH_GNTR"/>
    <property type="match status" value="1"/>
</dbReference>
<keyword evidence="8" id="KW-1185">Reference proteome</keyword>
<dbReference type="SUPFAM" id="SSF46785">
    <property type="entry name" value="Winged helix' DNA-binding domain"/>
    <property type="match status" value="1"/>
</dbReference>
<dbReference type="InterPro" id="IPR000524">
    <property type="entry name" value="Tscrpt_reg_HTH_GntR"/>
</dbReference>
<gene>
    <name evidence="7" type="ORF">FGS76_11290</name>
</gene>
<dbReference type="Gene3D" id="3.40.640.10">
    <property type="entry name" value="Type I PLP-dependent aspartate aminotransferase-like (Major domain)"/>
    <property type="match status" value="1"/>
</dbReference>
<evidence type="ECO:0000259" key="6">
    <source>
        <dbReference type="PROSITE" id="PS50949"/>
    </source>
</evidence>
<evidence type="ECO:0000256" key="5">
    <source>
        <dbReference type="ARBA" id="ARBA00023163"/>
    </source>
</evidence>
<dbReference type="RefSeq" id="WP_138772748.1">
    <property type="nucleotide sequence ID" value="NZ_VCQT01000035.1"/>
</dbReference>
<evidence type="ECO:0000256" key="1">
    <source>
        <dbReference type="ARBA" id="ARBA00005384"/>
    </source>
</evidence>
<dbReference type="InterPro" id="IPR036390">
    <property type="entry name" value="WH_DNA-bd_sf"/>
</dbReference>
<evidence type="ECO:0000256" key="3">
    <source>
        <dbReference type="ARBA" id="ARBA00023015"/>
    </source>
</evidence>
<dbReference type="PANTHER" id="PTHR46577">
    <property type="entry name" value="HTH-TYPE TRANSCRIPTIONAL REGULATORY PROTEIN GABR"/>
    <property type="match status" value="1"/>
</dbReference>
<dbReference type="InterPro" id="IPR051446">
    <property type="entry name" value="HTH_trans_reg/aminotransferase"/>
</dbReference>
<keyword evidence="7" id="KW-0032">Aminotransferase</keyword>
<dbReference type="GO" id="GO:0008483">
    <property type="term" value="F:transaminase activity"/>
    <property type="evidence" value="ECO:0007669"/>
    <property type="project" value="UniProtKB-KW"/>
</dbReference>
<dbReference type="InterPro" id="IPR004839">
    <property type="entry name" value="Aminotransferase_I/II_large"/>
</dbReference>
<dbReference type="PRINTS" id="PR00035">
    <property type="entry name" value="HTHGNTR"/>
</dbReference>
<evidence type="ECO:0000313" key="7">
    <source>
        <dbReference type="EMBL" id="TMW12319.1"/>
    </source>
</evidence>
<dbReference type="Pfam" id="PF00392">
    <property type="entry name" value="GntR"/>
    <property type="match status" value="1"/>
</dbReference>
<dbReference type="InterPro" id="IPR036388">
    <property type="entry name" value="WH-like_DNA-bd_sf"/>
</dbReference>